<comment type="similarity">
    <text evidence="8">Belongs to the binding-protein-dependent transport system permease family.</text>
</comment>
<evidence type="ECO:0000256" key="3">
    <source>
        <dbReference type="ARBA" id="ARBA00022475"/>
    </source>
</evidence>
<sequence length="518" mass="54580">MTGCMALEWPGRWRAGGLVALLGLPLLPAVPLIWSSLFAAAPFSYGGAAFERALANSVSVALLVALGAFAVGLPIGVLNALYDYRGRRLLLTLSMLPLLVPSFLWVVGWHWLLEHECRSWLPLITGYSGCLLVFLPGAITLVLFTTAASAGGLSGAQVDAARLAGGEWLLVRLACRHAAVPAALAAVLAAILTLSDPGTGFAVGLQVASSEILISFTTTMSGNALAGRQCLTLAAVVLAAALPIAYLAAPRLAAEAAARQVRLARRSRHPGMRRVAALALFTPVFLLTLFPTMGLIFPLRRWVHVARAVRDLTDTGASTLLYAVGAGSFAAGLGLALAVCAGREKRLRLWSVGACLTLFALPPMLLALGFVRGATQMPAWTDPVLRGRPGVCLALGMRFFPVAALLTLRSWGAMSPSLARAAGVHGVPLWRYLWRVALPLQRRAVATAVLLVGSFATSEIGMVLLLYPPGEETLPLRIFQIIGYPSPSSRLAALCAIDLAAAVAILALTWLLGEDERA</sequence>
<dbReference type="SUPFAM" id="SSF161098">
    <property type="entry name" value="MetI-like"/>
    <property type="match status" value="2"/>
</dbReference>
<evidence type="ECO:0000313" key="11">
    <source>
        <dbReference type="Proteomes" id="UP000214646"/>
    </source>
</evidence>
<keyword evidence="5 8" id="KW-0812">Transmembrane</keyword>
<evidence type="ECO:0000256" key="8">
    <source>
        <dbReference type="RuleBase" id="RU363032"/>
    </source>
</evidence>
<feature type="transmembrane region" description="Helical" evidence="8">
    <location>
        <begin position="444"/>
        <end position="467"/>
    </location>
</feature>
<comment type="caution">
    <text evidence="10">The sequence shown here is derived from an EMBL/GenBank/DDBJ whole genome shotgun (WGS) entry which is preliminary data.</text>
</comment>
<evidence type="ECO:0000256" key="5">
    <source>
        <dbReference type="ARBA" id="ARBA00022692"/>
    </source>
</evidence>
<dbReference type="Pfam" id="PF00528">
    <property type="entry name" value="BPD_transp_1"/>
    <property type="match status" value="1"/>
</dbReference>
<evidence type="ECO:0000256" key="4">
    <source>
        <dbReference type="ARBA" id="ARBA00022519"/>
    </source>
</evidence>
<dbReference type="InterPro" id="IPR000515">
    <property type="entry name" value="MetI-like"/>
</dbReference>
<proteinExistence type="inferred from homology"/>
<evidence type="ECO:0000259" key="9">
    <source>
        <dbReference type="PROSITE" id="PS50928"/>
    </source>
</evidence>
<feature type="transmembrane region" description="Helical" evidence="8">
    <location>
        <begin position="58"/>
        <end position="82"/>
    </location>
</feature>
<feature type="domain" description="ABC transmembrane type-1" evidence="9">
    <location>
        <begin position="54"/>
        <end position="248"/>
    </location>
</feature>
<evidence type="ECO:0000256" key="6">
    <source>
        <dbReference type="ARBA" id="ARBA00022989"/>
    </source>
</evidence>
<dbReference type="AlphaFoldDB" id="A0A225DR64"/>
<dbReference type="PANTHER" id="PTHR43357">
    <property type="entry name" value="INNER MEMBRANE ABC TRANSPORTER PERMEASE PROTEIN YDCV"/>
    <property type="match status" value="1"/>
</dbReference>
<keyword evidence="11" id="KW-1185">Reference proteome</keyword>
<dbReference type="GO" id="GO:0005886">
    <property type="term" value="C:plasma membrane"/>
    <property type="evidence" value="ECO:0007669"/>
    <property type="project" value="UniProtKB-SubCell"/>
</dbReference>
<dbReference type="GO" id="GO:0055085">
    <property type="term" value="P:transmembrane transport"/>
    <property type="evidence" value="ECO:0007669"/>
    <property type="project" value="InterPro"/>
</dbReference>
<keyword evidence="6 8" id="KW-1133">Transmembrane helix</keyword>
<feature type="transmembrane region" description="Helical" evidence="8">
    <location>
        <begin position="349"/>
        <end position="371"/>
    </location>
</feature>
<dbReference type="InterPro" id="IPR035906">
    <property type="entry name" value="MetI-like_sf"/>
</dbReference>
<feature type="transmembrane region" description="Helical" evidence="8">
    <location>
        <begin position="275"/>
        <end position="299"/>
    </location>
</feature>
<dbReference type="PANTHER" id="PTHR43357:SF3">
    <property type="entry name" value="FE(3+)-TRANSPORT SYSTEM PERMEASE PROTEIN FBPB 2"/>
    <property type="match status" value="1"/>
</dbReference>
<feature type="transmembrane region" description="Helical" evidence="8">
    <location>
        <begin position="89"/>
        <end position="112"/>
    </location>
</feature>
<evidence type="ECO:0000256" key="2">
    <source>
        <dbReference type="ARBA" id="ARBA00022448"/>
    </source>
</evidence>
<keyword evidence="7 8" id="KW-0472">Membrane</keyword>
<dbReference type="RefSeq" id="WP_088256057.1">
    <property type="nucleotide sequence ID" value="NZ_NIDE01000007.1"/>
</dbReference>
<dbReference type="Gene3D" id="1.10.3720.10">
    <property type="entry name" value="MetI-like"/>
    <property type="match status" value="2"/>
</dbReference>
<dbReference type="OrthoDB" id="282704at2"/>
<keyword evidence="3" id="KW-1003">Cell membrane</keyword>
<dbReference type="CDD" id="cd06261">
    <property type="entry name" value="TM_PBP2"/>
    <property type="match status" value="1"/>
</dbReference>
<keyword evidence="2 8" id="KW-0813">Transport</keyword>
<accession>A0A225DR64</accession>
<feature type="domain" description="ABC transmembrane type-1" evidence="9">
    <location>
        <begin position="316"/>
        <end position="512"/>
    </location>
</feature>
<evidence type="ECO:0000256" key="1">
    <source>
        <dbReference type="ARBA" id="ARBA00004429"/>
    </source>
</evidence>
<feature type="transmembrane region" description="Helical" evidence="8">
    <location>
        <begin position="391"/>
        <end position="408"/>
    </location>
</feature>
<evidence type="ECO:0000256" key="7">
    <source>
        <dbReference type="ARBA" id="ARBA00023136"/>
    </source>
</evidence>
<comment type="subcellular location">
    <subcellularLocation>
        <location evidence="1">Cell inner membrane</location>
        <topology evidence="1">Multi-pass membrane protein</topology>
    </subcellularLocation>
    <subcellularLocation>
        <location evidence="8">Cell membrane</location>
        <topology evidence="8">Multi-pass membrane protein</topology>
    </subcellularLocation>
</comment>
<dbReference type="EMBL" id="NIDE01000007">
    <property type="protein sequence ID" value="OWK41108.1"/>
    <property type="molecule type" value="Genomic_DNA"/>
</dbReference>
<reference evidence="11" key="1">
    <citation type="submission" date="2017-06" db="EMBL/GenBank/DDBJ databases">
        <title>Genome analysis of Fimbriiglobus ruber SP5, the first member of the order Planctomycetales with confirmed chitinolytic capability.</title>
        <authorList>
            <person name="Ravin N.V."/>
            <person name="Rakitin A.L."/>
            <person name="Ivanova A.A."/>
            <person name="Beletsky A.V."/>
            <person name="Kulichevskaya I.S."/>
            <person name="Mardanov A.V."/>
            <person name="Dedysh S.N."/>
        </authorList>
    </citation>
    <scope>NUCLEOTIDE SEQUENCE [LARGE SCALE GENOMIC DNA]</scope>
    <source>
        <strain evidence="11">SP5</strain>
    </source>
</reference>
<organism evidence="10 11">
    <name type="scientific">Fimbriiglobus ruber</name>
    <dbReference type="NCBI Taxonomy" id="1908690"/>
    <lineage>
        <taxon>Bacteria</taxon>
        <taxon>Pseudomonadati</taxon>
        <taxon>Planctomycetota</taxon>
        <taxon>Planctomycetia</taxon>
        <taxon>Gemmatales</taxon>
        <taxon>Gemmataceae</taxon>
        <taxon>Fimbriiglobus</taxon>
    </lineage>
</organism>
<feature type="transmembrane region" description="Helical" evidence="8">
    <location>
        <begin position="169"/>
        <end position="192"/>
    </location>
</feature>
<dbReference type="PROSITE" id="PS50928">
    <property type="entry name" value="ABC_TM1"/>
    <property type="match status" value="2"/>
</dbReference>
<feature type="transmembrane region" description="Helical" evidence="8">
    <location>
        <begin position="491"/>
        <end position="512"/>
    </location>
</feature>
<name>A0A225DR64_9BACT</name>
<gene>
    <name evidence="10" type="ORF">FRUB_05000</name>
</gene>
<feature type="transmembrane region" description="Helical" evidence="8">
    <location>
        <begin position="319"/>
        <end position="342"/>
    </location>
</feature>
<evidence type="ECO:0000313" key="10">
    <source>
        <dbReference type="EMBL" id="OWK41108.1"/>
    </source>
</evidence>
<feature type="transmembrane region" description="Helical" evidence="8">
    <location>
        <begin position="231"/>
        <end position="254"/>
    </location>
</feature>
<dbReference type="Proteomes" id="UP000214646">
    <property type="component" value="Unassembled WGS sequence"/>
</dbReference>
<protein>
    <submittedName>
        <fullName evidence="10">Ferric iron ABC transporter, permease protein</fullName>
    </submittedName>
</protein>
<feature type="transmembrane region" description="Helical" evidence="8">
    <location>
        <begin position="124"/>
        <end position="148"/>
    </location>
</feature>
<keyword evidence="4" id="KW-0997">Cell inner membrane</keyword>